<dbReference type="SMART" id="SM01178">
    <property type="entry name" value="DUF4217"/>
    <property type="match status" value="1"/>
</dbReference>
<feature type="region of interest" description="Disordered" evidence="9">
    <location>
        <begin position="1"/>
        <end position="147"/>
    </location>
</feature>
<dbReference type="PROSITE" id="PS51195">
    <property type="entry name" value="Q_MOTIF"/>
    <property type="match status" value="1"/>
</dbReference>
<dbReference type="PANTHER" id="PTHR24031">
    <property type="entry name" value="RNA HELICASE"/>
    <property type="match status" value="1"/>
</dbReference>
<organism evidence="13 14">
    <name type="scientific">Anaeramoeba flamelloides</name>
    <dbReference type="NCBI Taxonomy" id="1746091"/>
    <lineage>
        <taxon>Eukaryota</taxon>
        <taxon>Metamonada</taxon>
        <taxon>Anaeramoebidae</taxon>
        <taxon>Anaeramoeba</taxon>
    </lineage>
</organism>
<evidence type="ECO:0000256" key="8">
    <source>
        <dbReference type="RuleBase" id="RU365068"/>
    </source>
</evidence>
<evidence type="ECO:0000259" key="12">
    <source>
        <dbReference type="PROSITE" id="PS51195"/>
    </source>
</evidence>
<gene>
    <name evidence="13" type="ORF">M0813_18182</name>
</gene>
<comment type="similarity">
    <text evidence="7">Belongs to the DEAD box helicase family.</text>
</comment>
<feature type="short sequence motif" description="Q motif" evidence="6">
    <location>
        <begin position="150"/>
        <end position="178"/>
    </location>
</feature>
<feature type="domain" description="DEAD-box RNA helicase Q" evidence="12">
    <location>
        <begin position="150"/>
        <end position="178"/>
    </location>
</feature>
<feature type="compositionally biased region" description="Basic residues" evidence="9">
    <location>
        <begin position="131"/>
        <end position="142"/>
    </location>
</feature>
<evidence type="ECO:0000256" key="9">
    <source>
        <dbReference type="SAM" id="MobiDB-lite"/>
    </source>
</evidence>
<dbReference type="Proteomes" id="UP001150062">
    <property type="component" value="Unassembled WGS sequence"/>
</dbReference>
<dbReference type="Pfam" id="PF00271">
    <property type="entry name" value="Helicase_C"/>
    <property type="match status" value="1"/>
</dbReference>
<dbReference type="InterPro" id="IPR011545">
    <property type="entry name" value="DEAD/DEAH_box_helicase_dom"/>
</dbReference>
<dbReference type="PROSITE" id="PS51192">
    <property type="entry name" value="HELICASE_ATP_BIND_1"/>
    <property type="match status" value="1"/>
</dbReference>
<keyword evidence="3 7" id="KW-0347">Helicase</keyword>
<keyword evidence="2 7" id="KW-0378">Hydrolase</keyword>
<evidence type="ECO:0000256" key="6">
    <source>
        <dbReference type="PROSITE-ProRule" id="PRU00552"/>
    </source>
</evidence>
<dbReference type="Pfam" id="PF00270">
    <property type="entry name" value="DEAD"/>
    <property type="match status" value="1"/>
</dbReference>
<comment type="catalytic activity">
    <reaction evidence="8">
        <text>ATP + H2O = ADP + phosphate + H(+)</text>
        <dbReference type="Rhea" id="RHEA:13065"/>
        <dbReference type="ChEBI" id="CHEBI:15377"/>
        <dbReference type="ChEBI" id="CHEBI:15378"/>
        <dbReference type="ChEBI" id="CHEBI:30616"/>
        <dbReference type="ChEBI" id="CHEBI:43474"/>
        <dbReference type="ChEBI" id="CHEBI:456216"/>
        <dbReference type="EC" id="3.6.4.13"/>
    </reaction>
</comment>
<dbReference type="SMART" id="SM00490">
    <property type="entry name" value="HELICc"/>
    <property type="match status" value="1"/>
</dbReference>
<feature type="compositionally biased region" description="Low complexity" evidence="9">
    <location>
        <begin position="120"/>
        <end position="130"/>
    </location>
</feature>
<name>A0ABQ8YU09_9EUKA</name>
<dbReference type="InterPro" id="IPR014001">
    <property type="entry name" value="Helicase_ATP-bd"/>
</dbReference>
<proteinExistence type="inferred from homology"/>
<feature type="compositionally biased region" description="Low complexity" evidence="9">
    <location>
        <begin position="18"/>
        <end position="28"/>
    </location>
</feature>
<accession>A0ABQ8YU09</accession>
<comment type="caution">
    <text evidence="13">The sequence shown here is derived from an EMBL/GenBank/DDBJ whole genome shotgun (WGS) entry which is preliminary data.</text>
</comment>
<dbReference type="InterPro" id="IPR014014">
    <property type="entry name" value="RNA_helicase_DEAD_Q_motif"/>
</dbReference>
<evidence type="ECO:0000313" key="13">
    <source>
        <dbReference type="EMBL" id="KAJ6248079.1"/>
    </source>
</evidence>
<dbReference type="EC" id="3.6.4.13" evidence="8"/>
<dbReference type="GO" id="GO:0004386">
    <property type="term" value="F:helicase activity"/>
    <property type="evidence" value="ECO:0007669"/>
    <property type="project" value="UniProtKB-KW"/>
</dbReference>
<feature type="domain" description="Helicase C-terminal" evidence="11">
    <location>
        <begin position="370"/>
        <end position="539"/>
    </location>
</feature>
<keyword evidence="14" id="KW-1185">Reference proteome</keyword>
<evidence type="ECO:0000256" key="3">
    <source>
        <dbReference type="ARBA" id="ARBA00022806"/>
    </source>
</evidence>
<dbReference type="EMBL" id="JAOAOG010000119">
    <property type="protein sequence ID" value="KAJ6248079.1"/>
    <property type="molecule type" value="Genomic_DNA"/>
</dbReference>
<dbReference type="PROSITE" id="PS00039">
    <property type="entry name" value="DEAD_ATP_HELICASE"/>
    <property type="match status" value="1"/>
</dbReference>
<dbReference type="InterPro" id="IPR027417">
    <property type="entry name" value="P-loop_NTPase"/>
</dbReference>
<keyword evidence="5 8" id="KW-0694">RNA-binding</keyword>
<feature type="compositionally biased region" description="Low complexity" evidence="9">
    <location>
        <begin position="36"/>
        <end position="95"/>
    </location>
</feature>
<evidence type="ECO:0000259" key="10">
    <source>
        <dbReference type="PROSITE" id="PS51192"/>
    </source>
</evidence>
<dbReference type="SUPFAM" id="SSF52540">
    <property type="entry name" value="P-loop containing nucleoside triphosphate hydrolases"/>
    <property type="match status" value="2"/>
</dbReference>
<comment type="function">
    <text evidence="8">RNA helicase.</text>
</comment>
<dbReference type="InterPro" id="IPR000629">
    <property type="entry name" value="RNA-helicase_DEAD-box_CS"/>
</dbReference>
<keyword evidence="4 7" id="KW-0067">ATP-binding</keyword>
<dbReference type="Gene3D" id="3.40.50.300">
    <property type="entry name" value="P-loop containing nucleotide triphosphate hydrolases"/>
    <property type="match status" value="2"/>
</dbReference>
<feature type="domain" description="Helicase ATP-binding" evidence="10">
    <location>
        <begin position="181"/>
        <end position="356"/>
    </location>
</feature>
<evidence type="ECO:0000256" key="5">
    <source>
        <dbReference type="ARBA" id="ARBA00022884"/>
    </source>
</evidence>
<evidence type="ECO:0000313" key="14">
    <source>
        <dbReference type="Proteomes" id="UP001150062"/>
    </source>
</evidence>
<dbReference type="PROSITE" id="PS51194">
    <property type="entry name" value="HELICASE_CTER"/>
    <property type="match status" value="1"/>
</dbReference>
<evidence type="ECO:0000259" key="11">
    <source>
        <dbReference type="PROSITE" id="PS51194"/>
    </source>
</evidence>
<dbReference type="InterPro" id="IPR001650">
    <property type="entry name" value="Helicase_C-like"/>
</dbReference>
<evidence type="ECO:0000256" key="4">
    <source>
        <dbReference type="ARBA" id="ARBA00022840"/>
    </source>
</evidence>
<dbReference type="InterPro" id="IPR025313">
    <property type="entry name" value="SPB4-like_CTE"/>
</dbReference>
<evidence type="ECO:0000256" key="7">
    <source>
        <dbReference type="RuleBase" id="RU000492"/>
    </source>
</evidence>
<dbReference type="CDD" id="cd18787">
    <property type="entry name" value="SF2_C_DEAD"/>
    <property type="match status" value="1"/>
</dbReference>
<protein>
    <recommendedName>
        <fullName evidence="8">ATP-dependent RNA helicase</fullName>
        <ecNumber evidence="8">3.6.4.13</ecNumber>
    </recommendedName>
</protein>
<keyword evidence="1 7" id="KW-0547">Nucleotide-binding</keyword>
<reference evidence="13" key="1">
    <citation type="submission" date="2022-08" db="EMBL/GenBank/DDBJ databases">
        <title>Novel sulfate-reducing endosymbionts in the free-living metamonad Anaeramoeba.</title>
        <authorList>
            <person name="Jerlstrom-Hultqvist J."/>
            <person name="Cepicka I."/>
            <person name="Gallot-Lavallee L."/>
            <person name="Salas-Leiva D."/>
            <person name="Curtis B.A."/>
            <person name="Zahonova K."/>
            <person name="Pipaliya S."/>
            <person name="Dacks J."/>
            <person name="Roger A.J."/>
        </authorList>
    </citation>
    <scope>NUCLEOTIDE SEQUENCE</scope>
    <source>
        <strain evidence="13">Schooner1</strain>
    </source>
</reference>
<feature type="compositionally biased region" description="Basic residues" evidence="9">
    <location>
        <begin position="1"/>
        <end position="17"/>
    </location>
</feature>
<evidence type="ECO:0000256" key="2">
    <source>
        <dbReference type="ARBA" id="ARBA00022801"/>
    </source>
</evidence>
<dbReference type="Pfam" id="PF13959">
    <property type="entry name" value="CTE_SPB4"/>
    <property type="match status" value="1"/>
</dbReference>
<dbReference type="SMART" id="SM00487">
    <property type="entry name" value="DEXDc"/>
    <property type="match status" value="1"/>
</dbReference>
<sequence length="622" mass="72065">MSNSRKRNNSKKEKNKNKGATNQQNQQQSKKRRTNKNQNNLKNQKYNKNNQINKNQNNPTNKNNKTKQNNKDNNNIKNQNVNTNKNNKTKQNLQKNQKKKKRDTSNTNNKGNKNQKKNKNTNPKQNQQKNQNKKKKKNKTKTKTQSEKEITFKQMPIISQIQFSLEKQGFVKPTEIQRRSIPPFLDGKDILGNAKTGSGKTLAFMIPCAQLLHKGKFQPRNGVGCLIIAPTRELVLQIMKVAEYIMANQPQTFGHVIGGTDKSEEARKLRNGINLLVATPGRLLDHLQNTRGFVIRNLQCFVIDEADRVLENGFEEELTQIVKYLPKKRQTVLFSATQTRRIKDLAKLSFKEKPMYIGVHDDQSEATVETLEQGYVICPQDKKFLILFTFLRRNHNKKVIVFFSSVNSVKYHHELLKYLDVDAMFLHGKQKQKVRTNTFNNFVQATEGILLCTNIAARGLDIPEIDWIIQVDPPQKPREYIHRVGRTARAGKCGKAIILILQPEVDFLKYLRLAKIPLNEYEIPESKIVNIQRQLEAMIEKNYSLKALAIDAFRSFFNAYDSHFLKEIFDINKLHKEKIARSFGLTSTPQIHFTSNIKKKKSTLHNFDQIKNKFKKNINMKK</sequence>
<comment type="domain">
    <text evidence="8">The Q motif is unique to and characteristic of the DEAD box family of RNA helicases and controls ATP binding and hydrolysis.</text>
</comment>
<evidence type="ECO:0000256" key="1">
    <source>
        <dbReference type="ARBA" id="ARBA00022741"/>
    </source>
</evidence>